<evidence type="ECO:0000256" key="1">
    <source>
        <dbReference type="ARBA" id="ARBA00022801"/>
    </source>
</evidence>
<comment type="caution">
    <text evidence="4">The sequence shown here is derived from an EMBL/GenBank/DDBJ whole genome shotgun (WGS) entry which is preliminary data.</text>
</comment>
<dbReference type="SUPFAM" id="SSF51445">
    <property type="entry name" value="(Trans)glycosidases"/>
    <property type="match status" value="1"/>
</dbReference>
<dbReference type="PANTHER" id="PTHR10357:SF210">
    <property type="entry name" value="MALTODEXTRIN GLUCOSIDASE"/>
    <property type="match status" value="1"/>
</dbReference>
<gene>
    <name evidence="4" type="ORF">J2S59_000435</name>
</gene>
<dbReference type="CDD" id="cd11338">
    <property type="entry name" value="AmyAc_CMD"/>
    <property type="match status" value="1"/>
</dbReference>
<evidence type="ECO:0000256" key="2">
    <source>
        <dbReference type="ARBA" id="ARBA00023295"/>
    </source>
</evidence>
<dbReference type="CDD" id="cd02857">
    <property type="entry name" value="E_set_CDase_PDE_N"/>
    <property type="match status" value="1"/>
</dbReference>
<dbReference type="Pfam" id="PF00128">
    <property type="entry name" value="Alpha-amylase"/>
    <property type="match status" value="2"/>
</dbReference>
<dbReference type="InterPro" id="IPR017853">
    <property type="entry name" value="GH"/>
</dbReference>
<dbReference type="Proteomes" id="UP001240447">
    <property type="component" value="Unassembled WGS sequence"/>
</dbReference>
<proteinExistence type="predicted"/>
<dbReference type="PANTHER" id="PTHR10357">
    <property type="entry name" value="ALPHA-AMYLASE FAMILY MEMBER"/>
    <property type="match status" value="1"/>
</dbReference>
<sequence>MTAPLSALPHHDGSAGYRVRPDAISLGDEVTVRVRVPHAVGDAAPSHGAYDGVWVRSTPDGEPAYVALRRGAEDGQAVWWEGELAVRNPVQRYRFLLVRGTGAQQEQHWLSASGLHTRDVPDAEDFVVSVHTPAPDWGRDGVVYQIFPDRFARSDRAAERPTPAWARPATSWDEPPVFGHPDEPLHFFGGDLDGITDHLDHIAEVGADIVYTTPLFPGESNHRYNASTFDAIDPLLGGDEALVRLVEAVHARGWRMLGDLTSNHTGDSHEWFRRALADPSSAERGFYFFDEDGDYECWQGYRTLPKLDHTDPELTRRFHAVVRRWLEPPYSLDGWRIDVANMTGRRAATDVARDVARALRATVTGVRPDGLVLAEHGHDASGDLDGDGWHGTMNYYGFSFPVWTWLRNPDRAVPSFGLPVGTARRSGPEAFGAMRAFGARFGWDAVQTSWNILSSHDSPRIRTLTGSAERHHVAAGLQFTLPGVPMIFAGDELGFEGTTGEDSRRTMPWDRAAEWDRTTLELYAALSALRREHAALRRGSLRWLAIEDDAVAWVREHPEGDVVVAAWRAGATLSVELPASPPTLVTGAHDTGARARGPAFAVWTP</sequence>
<dbReference type="InterPro" id="IPR006047">
    <property type="entry name" value="GH13_cat_dom"/>
</dbReference>
<dbReference type="EC" id="3.2.1.20" evidence="4"/>
<dbReference type="Gene3D" id="3.90.400.10">
    <property type="entry name" value="Oligo-1,6-glucosidase, Domain 2"/>
    <property type="match status" value="1"/>
</dbReference>
<dbReference type="GO" id="GO:0004558">
    <property type="term" value="F:alpha-1,4-glucosidase activity"/>
    <property type="evidence" value="ECO:0007669"/>
    <property type="project" value="UniProtKB-EC"/>
</dbReference>
<reference evidence="4 5" key="1">
    <citation type="submission" date="2023-07" db="EMBL/GenBank/DDBJ databases">
        <title>Sequencing the genomes of 1000 actinobacteria strains.</title>
        <authorList>
            <person name="Klenk H.-P."/>
        </authorList>
    </citation>
    <scope>NUCLEOTIDE SEQUENCE [LARGE SCALE GENOMIC DNA]</scope>
    <source>
        <strain evidence="4 5">GD13</strain>
    </source>
</reference>
<protein>
    <submittedName>
        <fullName evidence="4">Alpha-glucosidase</fullName>
        <ecNumber evidence="4">3.2.1.20</ecNumber>
    </submittedName>
</protein>
<keyword evidence="2 4" id="KW-0326">Glycosidase</keyword>
<evidence type="ECO:0000313" key="4">
    <source>
        <dbReference type="EMBL" id="MDP9820626.1"/>
    </source>
</evidence>
<keyword evidence="1 4" id="KW-0378">Hydrolase</keyword>
<name>A0ABT9NJP5_9ACTN</name>
<dbReference type="Gene3D" id="3.20.20.80">
    <property type="entry name" value="Glycosidases"/>
    <property type="match status" value="1"/>
</dbReference>
<dbReference type="RefSeq" id="WP_306824760.1">
    <property type="nucleotide sequence ID" value="NZ_JAUSQM010000001.1"/>
</dbReference>
<evidence type="ECO:0000313" key="5">
    <source>
        <dbReference type="Proteomes" id="UP001240447"/>
    </source>
</evidence>
<dbReference type="InterPro" id="IPR045857">
    <property type="entry name" value="O16G_dom_2"/>
</dbReference>
<evidence type="ECO:0000259" key="3">
    <source>
        <dbReference type="SMART" id="SM00642"/>
    </source>
</evidence>
<dbReference type="SUPFAM" id="SSF81296">
    <property type="entry name" value="E set domains"/>
    <property type="match status" value="1"/>
</dbReference>
<dbReference type="InterPro" id="IPR004185">
    <property type="entry name" value="Glyco_hydro_13_lg-like_dom"/>
</dbReference>
<accession>A0ABT9NJP5</accession>
<dbReference type="EMBL" id="JAUSQM010000001">
    <property type="protein sequence ID" value="MDP9820626.1"/>
    <property type="molecule type" value="Genomic_DNA"/>
</dbReference>
<organism evidence="4 5">
    <name type="scientific">Nocardioides massiliensis</name>
    <dbReference type="NCBI Taxonomy" id="1325935"/>
    <lineage>
        <taxon>Bacteria</taxon>
        <taxon>Bacillati</taxon>
        <taxon>Actinomycetota</taxon>
        <taxon>Actinomycetes</taxon>
        <taxon>Propionibacteriales</taxon>
        <taxon>Nocardioidaceae</taxon>
        <taxon>Nocardioides</taxon>
    </lineage>
</organism>
<keyword evidence="5" id="KW-1185">Reference proteome</keyword>
<dbReference type="InterPro" id="IPR014756">
    <property type="entry name" value="Ig_E-set"/>
</dbReference>
<feature type="domain" description="Glycosyl hydrolase family 13 catalytic" evidence="3">
    <location>
        <begin position="145"/>
        <end position="530"/>
    </location>
</feature>
<dbReference type="SMART" id="SM00642">
    <property type="entry name" value="Aamy"/>
    <property type="match status" value="1"/>
</dbReference>